<dbReference type="InterPro" id="IPR013525">
    <property type="entry name" value="ABC2_TM"/>
</dbReference>
<evidence type="ECO:0000313" key="9">
    <source>
        <dbReference type="Proteomes" id="UP001596074"/>
    </source>
</evidence>
<dbReference type="Proteomes" id="UP001596074">
    <property type="component" value="Unassembled WGS sequence"/>
</dbReference>
<evidence type="ECO:0000256" key="4">
    <source>
        <dbReference type="ARBA" id="ARBA00023136"/>
    </source>
</evidence>
<evidence type="ECO:0000256" key="1">
    <source>
        <dbReference type="ARBA" id="ARBA00004141"/>
    </source>
</evidence>
<comment type="caution">
    <text evidence="8">The sequence shown here is derived from an EMBL/GenBank/DDBJ whole genome shotgun (WGS) entry which is preliminary data.</text>
</comment>
<evidence type="ECO:0000256" key="5">
    <source>
        <dbReference type="ARBA" id="ARBA00023251"/>
    </source>
</evidence>
<dbReference type="EMBL" id="JBHSON010000022">
    <property type="protein sequence ID" value="MFC5747427.1"/>
    <property type="molecule type" value="Genomic_DNA"/>
</dbReference>
<keyword evidence="6" id="KW-0813">Transport</keyword>
<feature type="transmembrane region" description="Helical" evidence="6">
    <location>
        <begin position="228"/>
        <end position="247"/>
    </location>
</feature>
<evidence type="ECO:0000259" key="7">
    <source>
        <dbReference type="PROSITE" id="PS51012"/>
    </source>
</evidence>
<dbReference type="PIRSF" id="PIRSF006648">
    <property type="entry name" value="DrrB"/>
    <property type="match status" value="1"/>
</dbReference>
<comment type="subcellular location">
    <subcellularLocation>
        <location evidence="6">Cell membrane</location>
        <topology evidence="6">Multi-pass membrane protein</topology>
    </subcellularLocation>
    <subcellularLocation>
        <location evidence="1">Membrane</location>
        <topology evidence="1">Multi-pass membrane protein</topology>
    </subcellularLocation>
</comment>
<evidence type="ECO:0000256" key="3">
    <source>
        <dbReference type="ARBA" id="ARBA00022989"/>
    </source>
</evidence>
<keyword evidence="9" id="KW-1185">Reference proteome</keyword>
<keyword evidence="5" id="KW-0046">Antibiotic resistance</keyword>
<gene>
    <name evidence="8" type="ORF">ACFPZN_17495</name>
</gene>
<organism evidence="8 9">
    <name type="scientific">Actinomadura rugatobispora</name>
    <dbReference type="NCBI Taxonomy" id="1994"/>
    <lineage>
        <taxon>Bacteria</taxon>
        <taxon>Bacillati</taxon>
        <taxon>Actinomycetota</taxon>
        <taxon>Actinomycetes</taxon>
        <taxon>Streptosporangiales</taxon>
        <taxon>Thermomonosporaceae</taxon>
        <taxon>Actinomadura</taxon>
    </lineage>
</organism>
<protein>
    <recommendedName>
        <fullName evidence="6">Transport permease protein</fullName>
    </recommendedName>
</protein>
<feature type="domain" description="ABC transmembrane type-2" evidence="7">
    <location>
        <begin position="27"/>
        <end position="253"/>
    </location>
</feature>
<dbReference type="PANTHER" id="PTHR43027">
    <property type="entry name" value="DOXORUBICIN RESISTANCE ABC TRANSPORTER PERMEASE PROTEIN DRRC-RELATED"/>
    <property type="match status" value="1"/>
</dbReference>
<keyword evidence="3 6" id="KW-1133">Transmembrane helix</keyword>
<evidence type="ECO:0000256" key="6">
    <source>
        <dbReference type="RuleBase" id="RU361157"/>
    </source>
</evidence>
<dbReference type="PANTHER" id="PTHR43027:SF2">
    <property type="entry name" value="TRANSPORT PERMEASE PROTEIN"/>
    <property type="match status" value="1"/>
</dbReference>
<keyword evidence="6" id="KW-1003">Cell membrane</keyword>
<comment type="similarity">
    <text evidence="6">Belongs to the ABC-2 integral membrane protein family.</text>
</comment>
<dbReference type="InterPro" id="IPR047817">
    <property type="entry name" value="ABC2_TM_bact-type"/>
</dbReference>
<feature type="transmembrane region" description="Helical" evidence="6">
    <location>
        <begin position="107"/>
        <end position="131"/>
    </location>
</feature>
<accession>A0ABW0ZXJ5</accession>
<dbReference type="RefSeq" id="WP_378283046.1">
    <property type="nucleotide sequence ID" value="NZ_JBHSON010000022.1"/>
</dbReference>
<evidence type="ECO:0000313" key="8">
    <source>
        <dbReference type="EMBL" id="MFC5747427.1"/>
    </source>
</evidence>
<sequence length="253" mass="26088">MSEYRLPPRAWALLTWTEGKLVVRDTAGLIVPLGLPVLIMVMNGAGSDGEGSEHFRGLPALDAYVVPMTLVMVVALIGIVNMPAALAAYRRTGVLRRLSVTPAHPALVLVAQVVVSLAQTLVGVALALLVARLGFQVSMPRGALSAIGVFALVTVAMYALGMVVAALAPTPNSAVAVGLVLFFATMAVGGGFGPRENLPDWLSRIGEYLPYGAGLEALSACWTGVPPGAAHLGALAASAVLAAAVAARTFRWN</sequence>
<reference evidence="9" key="1">
    <citation type="journal article" date="2019" name="Int. J. Syst. Evol. Microbiol.">
        <title>The Global Catalogue of Microorganisms (GCM) 10K type strain sequencing project: providing services to taxonomists for standard genome sequencing and annotation.</title>
        <authorList>
            <consortium name="The Broad Institute Genomics Platform"/>
            <consortium name="The Broad Institute Genome Sequencing Center for Infectious Disease"/>
            <person name="Wu L."/>
            <person name="Ma J."/>
        </authorList>
    </citation>
    <scope>NUCLEOTIDE SEQUENCE [LARGE SCALE GENOMIC DNA]</scope>
    <source>
        <strain evidence="9">KCTC 42087</strain>
    </source>
</reference>
<keyword evidence="2 6" id="KW-0812">Transmembrane</keyword>
<evidence type="ECO:0000256" key="2">
    <source>
        <dbReference type="ARBA" id="ARBA00022692"/>
    </source>
</evidence>
<keyword evidence="4 6" id="KW-0472">Membrane</keyword>
<feature type="transmembrane region" description="Helical" evidence="6">
    <location>
        <begin position="63"/>
        <end position="86"/>
    </location>
</feature>
<dbReference type="InterPro" id="IPR000412">
    <property type="entry name" value="ABC_2_transport"/>
</dbReference>
<dbReference type="PROSITE" id="PS51012">
    <property type="entry name" value="ABC_TM2"/>
    <property type="match status" value="1"/>
</dbReference>
<feature type="transmembrane region" description="Helical" evidence="6">
    <location>
        <begin position="143"/>
        <end position="167"/>
    </location>
</feature>
<proteinExistence type="inferred from homology"/>
<feature type="transmembrane region" description="Helical" evidence="6">
    <location>
        <begin position="21"/>
        <end position="43"/>
    </location>
</feature>
<feature type="transmembrane region" description="Helical" evidence="6">
    <location>
        <begin position="174"/>
        <end position="193"/>
    </location>
</feature>
<name>A0ABW0ZXJ5_9ACTN</name>
<dbReference type="InterPro" id="IPR052902">
    <property type="entry name" value="ABC-2_transporter"/>
</dbReference>
<dbReference type="Pfam" id="PF01061">
    <property type="entry name" value="ABC2_membrane"/>
    <property type="match status" value="1"/>
</dbReference>